<reference evidence="2" key="1">
    <citation type="submission" date="2019-03" db="EMBL/GenBank/DDBJ databases">
        <title>Long read genome sequence of the mycoparasitic Pythium oligandrum ATCC 38472 isolated from sugarbeet rhizosphere.</title>
        <authorList>
            <person name="Gaulin E."/>
        </authorList>
    </citation>
    <scope>NUCLEOTIDE SEQUENCE</scope>
    <source>
        <strain evidence="2">ATCC 38472_TT</strain>
    </source>
</reference>
<gene>
    <name evidence="2" type="ORF">Poli38472_005012</name>
</gene>
<feature type="region of interest" description="Disordered" evidence="1">
    <location>
        <begin position="1"/>
        <end position="50"/>
    </location>
</feature>
<evidence type="ECO:0000256" key="1">
    <source>
        <dbReference type="SAM" id="MobiDB-lite"/>
    </source>
</evidence>
<dbReference type="OrthoDB" id="10559725at2759"/>
<comment type="caution">
    <text evidence="2">The sequence shown here is derived from an EMBL/GenBank/DDBJ whole genome shotgun (WGS) entry which is preliminary data.</text>
</comment>
<dbReference type="EMBL" id="SPLM01000109">
    <property type="protein sequence ID" value="TMW59943.1"/>
    <property type="molecule type" value="Genomic_DNA"/>
</dbReference>
<proteinExistence type="predicted"/>
<evidence type="ECO:0000313" key="2">
    <source>
        <dbReference type="EMBL" id="TMW59943.1"/>
    </source>
</evidence>
<name>A0A8K1CBH5_PYTOL</name>
<sequence>MRRPAATTAMPTHIPAIAPASSMPTAPSTTPTNAAAAASNGKRTRMTRYNWDDPNKTHCLIALLTDMMTKKIQQAAAGERRYISGADWMLIFQQYNELHTSQPVANVLTLKNRLALLKIQYKDYQKVFEARKQALDGKPSGASWPQLPEKHPDAHKWKHVEFEFYDALRRFFCMTGEEGEHSLSMKADMLSQSADTAAVIAPSPVVPPPVAHMQHEMAVQALAAAANQIELQSELGKRRIEWDAVHPPHPRQRMAPSPSIPPIPLMPMPPKPIQETMYSLAVRGLAVLQLAVADRVDAKLFLLDERHQIAFLHMDPEEQREFLQRYCFSRRDHNGRWAIE</sequence>
<protein>
    <recommendedName>
        <fullName evidence="4">Myb/SANT-like domain-containing protein</fullName>
    </recommendedName>
</protein>
<dbReference type="Proteomes" id="UP000794436">
    <property type="component" value="Unassembled WGS sequence"/>
</dbReference>
<organism evidence="2 3">
    <name type="scientific">Pythium oligandrum</name>
    <name type="common">Mycoparasitic fungus</name>
    <dbReference type="NCBI Taxonomy" id="41045"/>
    <lineage>
        <taxon>Eukaryota</taxon>
        <taxon>Sar</taxon>
        <taxon>Stramenopiles</taxon>
        <taxon>Oomycota</taxon>
        <taxon>Peronosporomycetes</taxon>
        <taxon>Pythiales</taxon>
        <taxon>Pythiaceae</taxon>
        <taxon>Pythium</taxon>
    </lineage>
</organism>
<dbReference type="AlphaFoldDB" id="A0A8K1CBH5"/>
<feature type="compositionally biased region" description="Low complexity" evidence="1">
    <location>
        <begin position="15"/>
        <end position="39"/>
    </location>
</feature>
<evidence type="ECO:0000313" key="3">
    <source>
        <dbReference type="Proteomes" id="UP000794436"/>
    </source>
</evidence>
<evidence type="ECO:0008006" key="4">
    <source>
        <dbReference type="Google" id="ProtNLM"/>
    </source>
</evidence>
<keyword evidence="3" id="KW-1185">Reference proteome</keyword>
<accession>A0A8K1CBH5</accession>